<proteinExistence type="predicted"/>
<evidence type="ECO:0000256" key="1">
    <source>
        <dbReference type="SAM" id="MobiDB-lite"/>
    </source>
</evidence>
<dbReference type="AlphaFoldDB" id="A0A5J4TQL3"/>
<accession>A0A5J4TQL3</accession>
<protein>
    <submittedName>
        <fullName evidence="2">Uncharacterized protein</fullName>
    </submittedName>
</protein>
<evidence type="ECO:0000313" key="2">
    <source>
        <dbReference type="EMBL" id="KAA6360776.1"/>
    </source>
</evidence>
<organism evidence="2 3">
    <name type="scientific">Streblomastix strix</name>
    <dbReference type="NCBI Taxonomy" id="222440"/>
    <lineage>
        <taxon>Eukaryota</taxon>
        <taxon>Metamonada</taxon>
        <taxon>Preaxostyla</taxon>
        <taxon>Oxymonadida</taxon>
        <taxon>Streblomastigidae</taxon>
        <taxon>Streblomastix</taxon>
    </lineage>
</organism>
<dbReference type="Proteomes" id="UP000324800">
    <property type="component" value="Unassembled WGS sequence"/>
</dbReference>
<sequence length="225" mass="25326">MEQRVELSQVITSSSCQRSCIICPIIGRLIHFLSAWQRIGAENLVRRDIKAYQIHQECPSIQQRNRYIPIENSSEASMIALDQLINQELEEKIIIQVQEKDLSQTNPCFAIPKPGTNKLTKITNCSILNNFSPVFSLHYGGYQYPQGTYVKGRLDVQDRSGVSFPPQSCGSSIPTFSGFYAQGQVLQIHNNVLWSQSCPFDIPQSSPSYDQNQLRTPGNQSDSVL</sequence>
<name>A0A5J4TQL3_9EUKA</name>
<feature type="region of interest" description="Disordered" evidence="1">
    <location>
        <begin position="206"/>
        <end position="225"/>
    </location>
</feature>
<evidence type="ECO:0000313" key="3">
    <source>
        <dbReference type="Proteomes" id="UP000324800"/>
    </source>
</evidence>
<reference evidence="2 3" key="1">
    <citation type="submission" date="2019-03" db="EMBL/GenBank/DDBJ databases">
        <title>Single cell metagenomics reveals metabolic interactions within the superorganism composed of flagellate Streblomastix strix and complex community of Bacteroidetes bacteria on its surface.</title>
        <authorList>
            <person name="Treitli S.C."/>
            <person name="Kolisko M."/>
            <person name="Husnik F."/>
            <person name="Keeling P."/>
            <person name="Hampl V."/>
        </authorList>
    </citation>
    <scope>NUCLEOTIDE SEQUENCE [LARGE SCALE GENOMIC DNA]</scope>
    <source>
        <strain evidence="2">ST1C</strain>
    </source>
</reference>
<gene>
    <name evidence="2" type="ORF">EZS28_043698</name>
</gene>
<dbReference type="EMBL" id="SNRW01026462">
    <property type="protein sequence ID" value="KAA6360776.1"/>
    <property type="molecule type" value="Genomic_DNA"/>
</dbReference>
<comment type="caution">
    <text evidence="2">The sequence shown here is derived from an EMBL/GenBank/DDBJ whole genome shotgun (WGS) entry which is preliminary data.</text>
</comment>